<gene>
    <name evidence="9" type="ORF">CPZ25_013585</name>
</gene>
<feature type="transmembrane region" description="Helical" evidence="8">
    <location>
        <begin position="277"/>
        <end position="304"/>
    </location>
</feature>
<dbReference type="Proteomes" id="UP000218387">
    <property type="component" value="Chromosome"/>
</dbReference>
<evidence type="ECO:0000256" key="1">
    <source>
        <dbReference type="ARBA" id="ARBA00004651"/>
    </source>
</evidence>
<feature type="transmembrane region" description="Helical" evidence="8">
    <location>
        <begin position="491"/>
        <end position="515"/>
    </location>
</feature>
<dbReference type="Pfam" id="PF02028">
    <property type="entry name" value="BCCT"/>
    <property type="match status" value="1"/>
</dbReference>
<feature type="transmembrane region" description="Helical" evidence="8">
    <location>
        <begin position="422"/>
        <end position="443"/>
    </location>
</feature>
<name>A0A4P9C9Q5_EUBML</name>
<evidence type="ECO:0000256" key="8">
    <source>
        <dbReference type="SAM" id="Phobius"/>
    </source>
</evidence>
<feature type="transmembrane region" description="Helical" evidence="8">
    <location>
        <begin position="103"/>
        <end position="124"/>
    </location>
</feature>
<keyword evidence="10" id="KW-1185">Reference proteome</keyword>
<sequence>MYKKEGNMSGKKEKKNGSMWKAVDKSVLIPGGVCLLLVVVAGAAFPEQFESMLGACVDFIMAHFKWLYIICVCAITIVCFWLIFGRYGSIRLGGKKAKPSFSLFTWCTLSLTGTIAVGICFYGVSGPVNAFMNPPEFLHVAAGSPEAVIPSLKYCFLHYGIPPYFLMVFFAMILALVYYNGKRDLRGSSTLFPLIGEKSKTWIGNIANILMVVCLIVCGTNMGLAVIQLNAGIGTVAGMDQTPSFEVVLIIIYTVASVIFATSGAHKLMGYLSNVNAVCYAVILVFVILATSANETFTLLFTALGEFVRDFIPMISFGDPVYQTGWQSSNSMFYYAWNLVPALMQALFYVSIAYGRTLRQFLLVNCLLPCTVVFTWYAAFGGNAMMGILNGSDLFAQMQQFGDGIATFAFLDTLPLGSVMKWVFIIVAMMTFITFSDSVAYSFPMLLMKKTSTDVSLTKIPKSLNAAVAIFMGALTMVLLFVGGYDALNQVIVALGFPAVIFTIIVLIAGVKFILHRDRYDATYIEEMEEERQREQMEKEKA</sequence>
<feature type="transmembrane region" description="Helical" evidence="8">
    <location>
        <begin position="464"/>
        <end position="485"/>
    </location>
</feature>
<evidence type="ECO:0000313" key="9">
    <source>
        <dbReference type="EMBL" id="QCT72317.1"/>
    </source>
</evidence>
<proteinExistence type="inferred from homology"/>
<accession>A0A4P9C9Q5</accession>
<evidence type="ECO:0000256" key="2">
    <source>
        <dbReference type="ARBA" id="ARBA00005658"/>
    </source>
</evidence>
<comment type="similarity">
    <text evidence="2">Belongs to the BCCT transporter (TC 2.A.15) family.</text>
</comment>
<dbReference type="PANTHER" id="PTHR30047">
    <property type="entry name" value="HIGH-AFFINITY CHOLINE TRANSPORT PROTEIN-RELATED"/>
    <property type="match status" value="1"/>
</dbReference>
<reference evidence="9 10" key="1">
    <citation type="submission" date="2018-05" db="EMBL/GenBank/DDBJ databases">
        <title>Genome comparison of Eubacterium sp.</title>
        <authorList>
            <person name="Feng Y."/>
            <person name="Sanchez-Andrea I."/>
            <person name="Stams A.J.M."/>
            <person name="De Vos W.M."/>
        </authorList>
    </citation>
    <scope>NUCLEOTIDE SEQUENCE [LARGE SCALE GENOMIC DNA]</scope>
    <source>
        <strain evidence="9 10">YI</strain>
    </source>
</reference>
<evidence type="ECO:0000256" key="6">
    <source>
        <dbReference type="ARBA" id="ARBA00022989"/>
    </source>
</evidence>
<dbReference type="InterPro" id="IPR000060">
    <property type="entry name" value="BCCT_transptr"/>
</dbReference>
<dbReference type="EMBL" id="CP029487">
    <property type="protein sequence ID" value="QCT72317.1"/>
    <property type="molecule type" value="Genomic_DNA"/>
</dbReference>
<keyword evidence="3" id="KW-0813">Transport</keyword>
<evidence type="ECO:0000256" key="3">
    <source>
        <dbReference type="ARBA" id="ARBA00022448"/>
    </source>
</evidence>
<dbReference type="KEGG" id="emt:CPZ25_013585"/>
<dbReference type="GO" id="GO:0005886">
    <property type="term" value="C:plasma membrane"/>
    <property type="evidence" value="ECO:0007669"/>
    <property type="project" value="UniProtKB-SubCell"/>
</dbReference>
<dbReference type="AlphaFoldDB" id="A0A4P9C9Q5"/>
<evidence type="ECO:0000256" key="5">
    <source>
        <dbReference type="ARBA" id="ARBA00022692"/>
    </source>
</evidence>
<keyword evidence="7 8" id="KW-0472">Membrane</keyword>
<feature type="transmembrane region" description="Helical" evidence="8">
    <location>
        <begin position="332"/>
        <end position="354"/>
    </location>
</feature>
<feature type="transmembrane region" description="Helical" evidence="8">
    <location>
        <begin position="361"/>
        <end position="380"/>
    </location>
</feature>
<comment type="subcellular location">
    <subcellularLocation>
        <location evidence="1">Cell membrane</location>
        <topology evidence="1">Multi-pass membrane protein</topology>
    </subcellularLocation>
</comment>
<feature type="transmembrane region" description="Helical" evidence="8">
    <location>
        <begin position="161"/>
        <end position="181"/>
    </location>
</feature>
<feature type="transmembrane region" description="Helical" evidence="8">
    <location>
        <begin position="247"/>
        <end position="265"/>
    </location>
</feature>
<feature type="transmembrane region" description="Helical" evidence="8">
    <location>
        <begin position="202"/>
        <end position="227"/>
    </location>
</feature>
<keyword evidence="5 8" id="KW-0812">Transmembrane</keyword>
<evidence type="ECO:0000256" key="4">
    <source>
        <dbReference type="ARBA" id="ARBA00022475"/>
    </source>
</evidence>
<protein>
    <recommendedName>
        <fullName evidence="11">BCCT transporter</fullName>
    </recommendedName>
</protein>
<organism evidence="9 10">
    <name type="scientific">Eubacterium maltosivorans</name>
    <dbReference type="NCBI Taxonomy" id="2041044"/>
    <lineage>
        <taxon>Bacteria</taxon>
        <taxon>Bacillati</taxon>
        <taxon>Bacillota</taxon>
        <taxon>Clostridia</taxon>
        <taxon>Eubacteriales</taxon>
        <taxon>Eubacteriaceae</taxon>
        <taxon>Eubacterium</taxon>
    </lineage>
</organism>
<keyword evidence="4" id="KW-1003">Cell membrane</keyword>
<evidence type="ECO:0000256" key="7">
    <source>
        <dbReference type="ARBA" id="ARBA00023136"/>
    </source>
</evidence>
<dbReference type="PANTHER" id="PTHR30047:SF7">
    <property type="entry name" value="HIGH-AFFINITY CHOLINE TRANSPORT PROTEIN"/>
    <property type="match status" value="1"/>
</dbReference>
<keyword evidence="6 8" id="KW-1133">Transmembrane helix</keyword>
<feature type="transmembrane region" description="Helical" evidence="8">
    <location>
        <begin position="66"/>
        <end position="83"/>
    </location>
</feature>
<evidence type="ECO:0000313" key="10">
    <source>
        <dbReference type="Proteomes" id="UP000218387"/>
    </source>
</evidence>
<dbReference type="GO" id="GO:0022857">
    <property type="term" value="F:transmembrane transporter activity"/>
    <property type="evidence" value="ECO:0007669"/>
    <property type="project" value="InterPro"/>
</dbReference>
<evidence type="ECO:0008006" key="11">
    <source>
        <dbReference type="Google" id="ProtNLM"/>
    </source>
</evidence>